<accession>A0ABT1A7F6</accession>
<comment type="caution">
    <text evidence="2">The sequence shown here is derived from an EMBL/GenBank/DDBJ whole genome shotgun (WGS) entry which is preliminary data.</text>
</comment>
<evidence type="ECO:0000256" key="1">
    <source>
        <dbReference type="SAM" id="MobiDB-lite"/>
    </source>
</evidence>
<proteinExistence type="predicted"/>
<feature type="region of interest" description="Disordered" evidence="1">
    <location>
        <begin position="31"/>
        <end position="55"/>
    </location>
</feature>
<reference evidence="2" key="1">
    <citation type="submission" date="2021-04" db="EMBL/GenBank/DDBJ databases">
        <title>Pseudonocardia sp. nov., isolated from sandy soil of mangrove forest.</title>
        <authorList>
            <person name="Zan Z."/>
            <person name="Huang R."/>
            <person name="Liu W."/>
        </authorList>
    </citation>
    <scope>NUCLEOTIDE SEQUENCE</scope>
    <source>
        <strain evidence="2">S2-4</strain>
    </source>
</reference>
<dbReference type="Proteomes" id="UP001165283">
    <property type="component" value="Unassembled WGS sequence"/>
</dbReference>
<dbReference type="EMBL" id="JAGSOV010000060">
    <property type="protein sequence ID" value="MCO1658866.1"/>
    <property type="molecule type" value="Genomic_DNA"/>
</dbReference>
<keyword evidence="3" id="KW-1185">Reference proteome</keyword>
<evidence type="ECO:0000313" key="2">
    <source>
        <dbReference type="EMBL" id="MCO1658866.1"/>
    </source>
</evidence>
<name>A0ABT1A7F6_9PSEU</name>
<gene>
    <name evidence="2" type="ORF">KDL28_27725</name>
</gene>
<evidence type="ECO:0000313" key="3">
    <source>
        <dbReference type="Proteomes" id="UP001165283"/>
    </source>
</evidence>
<sequence>MTTPPGGRAMLVLSISLPWVAVLVADRLPKKTEKANRYRPDRREIEQREQPVIDG</sequence>
<protein>
    <submittedName>
        <fullName evidence="2">Uncharacterized protein</fullName>
    </submittedName>
</protein>
<organism evidence="2 3">
    <name type="scientific">Pseudonocardia humida</name>
    <dbReference type="NCBI Taxonomy" id="2800819"/>
    <lineage>
        <taxon>Bacteria</taxon>
        <taxon>Bacillati</taxon>
        <taxon>Actinomycetota</taxon>
        <taxon>Actinomycetes</taxon>
        <taxon>Pseudonocardiales</taxon>
        <taxon>Pseudonocardiaceae</taxon>
        <taxon>Pseudonocardia</taxon>
    </lineage>
</organism>
<dbReference type="RefSeq" id="WP_252443288.1">
    <property type="nucleotide sequence ID" value="NZ_JAGSOV010000060.1"/>
</dbReference>